<gene>
    <name evidence="2" type="ORF">GMORB2_6544</name>
</gene>
<dbReference type="RefSeq" id="XP_035321648.1">
    <property type="nucleotide sequence ID" value="XM_035468514.1"/>
</dbReference>
<name>A0A9P4YWH5_9HYPO</name>
<evidence type="ECO:0000256" key="1">
    <source>
        <dbReference type="SAM" id="MobiDB-lite"/>
    </source>
</evidence>
<dbReference type="AlphaFoldDB" id="A0A9P4YWH5"/>
<sequence>MSLPKILDLGCHSAIPGEEESGLAGKPTTILVRPDP</sequence>
<reference evidence="2" key="1">
    <citation type="submission" date="2020-03" db="EMBL/GenBank/DDBJ databases">
        <title>Site-based positive gene gene selection in Geosmithia morbida across the United States reveals a broad range of putative effectors and factors for local host and environmental adapation.</title>
        <authorList>
            <person name="Onufrak A."/>
            <person name="Murdoch R.W."/>
            <person name="Gazis R."/>
            <person name="Huff M."/>
            <person name="Staton M."/>
            <person name="Klingeman W."/>
            <person name="Hadziabdic D."/>
        </authorList>
    </citation>
    <scope>NUCLEOTIDE SEQUENCE</scope>
    <source>
        <strain evidence="2">1262</strain>
    </source>
</reference>
<comment type="caution">
    <text evidence="2">The sequence shown here is derived from an EMBL/GenBank/DDBJ whole genome shotgun (WGS) entry which is preliminary data.</text>
</comment>
<dbReference type="Proteomes" id="UP000749293">
    <property type="component" value="Unassembled WGS sequence"/>
</dbReference>
<organism evidence="2 3">
    <name type="scientific">Geosmithia morbida</name>
    <dbReference type="NCBI Taxonomy" id="1094350"/>
    <lineage>
        <taxon>Eukaryota</taxon>
        <taxon>Fungi</taxon>
        <taxon>Dikarya</taxon>
        <taxon>Ascomycota</taxon>
        <taxon>Pezizomycotina</taxon>
        <taxon>Sordariomycetes</taxon>
        <taxon>Hypocreomycetidae</taxon>
        <taxon>Hypocreales</taxon>
        <taxon>Bionectriaceae</taxon>
        <taxon>Geosmithia</taxon>
    </lineage>
</organism>
<protein>
    <submittedName>
        <fullName evidence="2">Uncharacterized protein</fullName>
    </submittedName>
</protein>
<feature type="region of interest" description="Disordered" evidence="1">
    <location>
        <begin position="15"/>
        <end position="36"/>
    </location>
</feature>
<dbReference type="EMBL" id="JAANYQ010000007">
    <property type="protein sequence ID" value="KAF4122996.1"/>
    <property type="molecule type" value="Genomic_DNA"/>
</dbReference>
<evidence type="ECO:0000313" key="2">
    <source>
        <dbReference type="EMBL" id="KAF4122996.1"/>
    </source>
</evidence>
<evidence type="ECO:0000313" key="3">
    <source>
        <dbReference type="Proteomes" id="UP000749293"/>
    </source>
</evidence>
<dbReference type="GeneID" id="55972769"/>
<proteinExistence type="predicted"/>
<keyword evidence="3" id="KW-1185">Reference proteome</keyword>
<accession>A0A9P4YWH5</accession>